<protein>
    <submittedName>
        <fullName evidence="1">Uncharacterized protein</fullName>
    </submittedName>
</protein>
<organism evidence="1 2">
    <name type="scientific">Pseudomonas cedrina subsp. cedrina</name>
    <dbReference type="NCBI Taxonomy" id="76762"/>
    <lineage>
        <taxon>Bacteria</taxon>
        <taxon>Pseudomonadati</taxon>
        <taxon>Pseudomonadota</taxon>
        <taxon>Gammaproteobacteria</taxon>
        <taxon>Pseudomonadales</taxon>
        <taxon>Pseudomonadaceae</taxon>
        <taxon>Pseudomonas</taxon>
    </lineage>
</organism>
<sequence>MSEKNKSELYAPETKAMLELLASGGREIELGHYQDLDEVFKELDQSQTAYTRKNKEAPKR</sequence>
<dbReference type="EMBL" id="MNPW01000005">
    <property type="protein sequence ID" value="ONH54378.1"/>
    <property type="molecule type" value="Genomic_DNA"/>
</dbReference>
<dbReference type="Proteomes" id="UP000189295">
    <property type="component" value="Unassembled WGS sequence"/>
</dbReference>
<evidence type="ECO:0000313" key="2">
    <source>
        <dbReference type="Proteomes" id="UP000189295"/>
    </source>
</evidence>
<dbReference type="RefSeq" id="WP_076951670.1">
    <property type="nucleotide sequence ID" value="NZ_MNPW01000005.1"/>
</dbReference>
<comment type="caution">
    <text evidence="1">The sequence shown here is derived from an EMBL/GenBank/DDBJ whole genome shotgun (WGS) entry which is preliminary data.</text>
</comment>
<gene>
    <name evidence="1" type="ORF">BLL36_11930</name>
</gene>
<dbReference type="AlphaFoldDB" id="A0A1V2K9J9"/>
<accession>A0A1V2K9J9</accession>
<dbReference type="OrthoDB" id="9874150at2"/>
<proteinExistence type="predicted"/>
<name>A0A1V2K9J9_PSECE</name>
<evidence type="ECO:0000313" key="1">
    <source>
        <dbReference type="EMBL" id="ONH54378.1"/>
    </source>
</evidence>
<reference evidence="1 2" key="1">
    <citation type="submission" date="2016-10" db="EMBL/GenBank/DDBJ databases">
        <title>Pseudomonas lactis sp. nov. and Pseudomonas paralactis sp. nov., isolated from bovine raw milk.</title>
        <authorList>
            <person name="Von Neubeck M."/>
            <person name="Huptas C."/>
            <person name="Glueck C."/>
            <person name="Krewinkel M."/>
            <person name="Stoeckel M."/>
            <person name="Stressler T."/>
            <person name="Fischer L."/>
            <person name="Hinrichs J."/>
            <person name="Scherer S."/>
            <person name="Wenning M."/>
        </authorList>
    </citation>
    <scope>NUCLEOTIDE SEQUENCE [LARGE SCALE GENOMIC DNA]</scope>
    <source>
        <strain evidence="1 2">DSM 17516</strain>
    </source>
</reference>